<feature type="chain" id="PRO_5009584615" description="IPT/TIG domain-containing protein" evidence="1">
    <location>
        <begin position="22"/>
        <end position="675"/>
    </location>
</feature>
<evidence type="ECO:0000256" key="1">
    <source>
        <dbReference type="SAM" id="SignalP"/>
    </source>
</evidence>
<feature type="signal peptide" evidence="1">
    <location>
        <begin position="1"/>
        <end position="21"/>
    </location>
</feature>
<evidence type="ECO:0000313" key="3">
    <source>
        <dbReference type="Proteomes" id="UP000177707"/>
    </source>
</evidence>
<organism evidence="2 3">
    <name type="scientific">Candidatus Zambryskibacteria bacterium RIFCSPLOWO2_01_FULL_39_39</name>
    <dbReference type="NCBI Taxonomy" id="1802758"/>
    <lineage>
        <taxon>Bacteria</taxon>
        <taxon>Candidatus Zambryskiibacteriota</taxon>
    </lineage>
</organism>
<dbReference type="InterPro" id="IPR017803">
    <property type="entry name" value="CHP03437_C"/>
</dbReference>
<proteinExistence type="predicted"/>
<dbReference type="STRING" id="1802758.A3A96_00215"/>
<sequence>MKAITLLVLIASSLLAVEQVANVPPDYTVDTVTYDAQGKLWVLGTALGADGRPQSMVGIVEGGQIKDPLFNKVSTSRPTKRTFWEQEKSIEWGGVFSKGKTLYLQSLLGPGFPIPWPLGRPPQTYFDKVEDGVGSRICTSIGNNIGTKTLGRFSYGWVGADKEKYFVAGNRPPTTDPRPGFTFDEEYSLYRLTSSTYSGSICTFQRVHLLDKDYRVLQAWRMPDGRFLTERYRFPATKVATEVGIIGVDGKFSSLQITGEECCQLLVEPSDISATILYKSGGKWMVRAFRDGRLAGLYELSGFNNTQPVWLSQQNGPWAVFAGAGAGRQNQDTVVLMNTLTGVQKVVVSDGQLGSVAVQNLDSAHVAVSPSGEVDFLFKIGPTGTIYRERMVAIPPIITALSVSSAKITVGESVVIRWQSKNGEKARLYAGSNIVLDNLPASGEATVSPQLSTTYKVEVLGFGGLAESSVSVEVMTSATPKPEYGVQSFASPFFHSLEKSELGCREFSPGAIISLYGKNLSSGGTASYTSLTLPTILVGTSVFIDGVRVPLYFVSPGQVNFQVPYEVTGQVRFWVEAGTAKGPEISVLVKDTSPCFLRLPNGEPYFAETGNVRTYYATGLGKTDPTVETGAPTPDNALFKSFFVPTEITGTPVEVLFSGLAPYFIGLYQVNATVR</sequence>
<accession>A0A1G2TZ66</accession>
<dbReference type="AlphaFoldDB" id="A0A1G2TZ66"/>
<evidence type="ECO:0000313" key="2">
    <source>
        <dbReference type="EMBL" id="OHB01852.1"/>
    </source>
</evidence>
<dbReference type="NCBIfam" id="TIGR03437">
    <property type="entry name" value="Soli_cterm"/>
    <property type="match status" value="1"/>
</dbReference>
<dbReference type="Proteomes" id="UP000177707">
    <property type="component" value="Unassembled WGS sequence"/>
</dbReference>
<dbReference type="EMBL" id="MHWB01000009">
    <property type="protein sequence ID" value="OHB01852.1"/>
    <property type="molecule type" value="Genomic_DNA"/>
</dbReference>
<gene>
    <name evidence="2" type="ORF">A3A96_00215</name>
</gene>
<comment type="caution">
    <text evidence="2">The sequence shown here is derived from an EMBL/GenBank/DDBJ whole genome shotgun (WGS) entry which is preliminary data.</text>
</comment>
<protein>
    <recommendedName>
        <fullName evidence="4">IPT/TIG domain-containing protein</fullName>
    </recommendedName>
</protein>
<name>A0A1G2TZ66_9BACT</name>
<keyword evidence="1" id="KW-0732">Signal</keyword>
<evidence type="ECO:0008006" key="4">
    <source>
        <dbReference type="Google" id="ProtNLM"/>
    </source>
</evidence>
<reference evidence="2 3" key="1">
    <citation type="journal article" date="2016" name="Nat. Commun.">
        <title>Thousands of microbial genomes shed light on interconnected biogeochemical processes in an aquifer system.</title>
        <authorList>
            <person name="Anantharaman K."/>
            <person name="Brown C.T."/>
            <person name="Hug L.A."/>
            <person name="Sharon I."/>
            <person name="Castelle C.J."/>
            <person name="Probst A.J."/>
            <person name="Thomas B.C."/>
            <person name="Singh A."/>
            <person name="Wilkins M.J."/>
            <person name="Karaoz U."/>
            <person name="Brodie E.L."/>
            <person name="Williams K.H."/>
            <person name="Hubbard S.S."/>
            <person name="Banfield J.F."/>
        </authorList>
    </citation>
    <scope>NUCLEOTIDE SEQUENCE [LARGE SCALE GENOMIC DNA]</scope>
</reference>